<dbReference type="Proteomes" id="UP000309488">
    <property type="component" value="Unassembled WGS sequence"/>
</dbReference>
<evidence type="ECO:0000256" key="2">
    <source>
        <dbReference type="SAM" id="SignalP"/>
    </source>
</evidence>
<comment type="caution">
    <text evidence="3">The sequence shown here is derived from an EMBL/GenBank/DDBJ whole genome shotgun (WGS) entry which is preliminary data.</text>
</comment>
<dbReference type="Gene3D" id="1.10.10.10">
    <property type="entry name" value="Winged helix-like DNA-binding domain superfamily/Winged helix DNA-binding domain"/>
    <property type="match status" value="1"/>
</dbReference>
<keyword evidence="4" id="KW-1185">Reference proteome</keyword>
<gene>
    <name evidence="3" type="ORF">FA048_09650</name>
</gene>
<accession>A0A4U1CTM1</accession>
<proteinExistence type="predicted"/>
<dbReference type="InterPro" id="IPR011990">
    <property type="entry name" value="TPR-like_helical_dom_sf"/>
</dbReference>
<dbReference type="InterPro" id="IPR036388">
    <property type="entry name" value="WH-like_DNA-bd_sf"/>
</dbReference>
<evidence type="ECO:0000313" key="4">
    <source>
        <dbReference type="Proteomes" id="UP000309488"/>
    </source>
</evidence>
<keyword evidence="1" id="KW-1133">Transmembrane helix</keyword>
<sequence length="480" mass="55189">MFKLSLIIIFFWFANSALAQKPTAHNEIDARIFEADKTLSTGGGLNEFIKTTQEIIKDSKRISYSEGIASTCITIANAYNRAGDFSKAEEYLKLAENEDFVKTSEKFMADINFVYGQRYMMEKLFEKAIESFKKMLTPEVIADHGLYAQANGEISTCFNKLKLRDSAYIYRKRAYNALLKVKDPMVRINLAVLANNLAVAFIQEKKNDSAKFYLDIAMRFANESKHPYAIATTNSGWAYYYTKNKKSDSAIIFLKSTVPTLKKLNLSYELRDVYNRLQKAYTASKNEKEANQYLNLHKKLSDSINSKNNLAVVVKSMGEKEQQVLDNEKKKMRYLIGLIVVSVLLVSTLGFFKFRIYRKTQKNIIKEKNDLLNSISETKSQAEIDSLGLLLELAKAKDPAFLIKFNELYPTFKEKMLSKFPDLSLNDLEFCAYLRMNLDTKEIARFANISVRSVESRKYRLRKKFNISSSEDINLFIFNS</sequence>
<organism evidence="3 4">
    <name type="scientific">Pedobacter polaris</name>
    <dbReference type="NCBI Taxonomy" id="2571273"/>
    <lineage>
        <taxon>Bacteria</taxon>
        <taxon>Pseudomonadati</taxon>
        <taxon>Bacteroidota</taxon>
        <taxon>Sphingobacteriia</taxon>
        <taxon>Sphingobacteriales</taxon>
        <taxon>Sphingobacteriaceae</taxon>
        <taxon>Pedobacter</taxon>
    </lineage>
</organism>
<name>A0A4U1CTM1_9SPHI</name>
<dbReference type="GO" id="GO:0003677">
    <property type="term" value="F:DNA binding"/>
    <property type="evidence" value="ECO:0007669"/>
    <property type="project" value="InterPro"/>
</dbReference>
<dbReference type="AlphaFoldDB" id="A0A4U1CTM1"/>
<protein>
    <recommendedName>
        <fullName evidence="5">HTH luxR-type domain-containing protein</fullName>
    </recommendedName>
</protein>
<keyword evidence="1" id="KW-0472">Membrane</keyword>
<dbReference type="OrthoDB" id="711632at2"/>
<evidence type="ECO:0000256" key="1">
    <source>
        <dbReference type="SAM" id="Phobius"/>
    </source>
</evidence>
<dbReference type="RefSeq" id="WP_136840282.1">
    <property type="nucleotide sequence ID" value="NZ_SWBR01000002.1"/>
</dbReference>
<feature type="signal peptide" evidence="2">
    <location>
        <begin position="1"/>
        <end position="19"/>
    </location>
</feature>
<keyword evidence="1" id="KW-0812">Transmembrane</keyword>
<dbReference type="SUPFAM" id="SSF48452">
    <property type="entry name" value="TPR-like"/>
    <property type="match status" value="1"/>
</dbReference>
<dbReference type="Gene3D" id="1.25.40.10">
    <property type="entry name" value="Tetratricopeptide repeat domain"/>
    <property type="match status" value="2"/>
</dbReference>
<reference evidence="3 4" key="1">
    <citation type="submission" date="2019-04" db="EMBL/GenBank/DDBJ databases">
        <title>Pedobacter sp. RP-3-22 sp. nov., isolated from Arctic soil.</title>
        <authorList>
            <person name="Dahal R.H."/>
            <person name="Kim D.-U."/>
        </authorList>
    </citation>
    <scope>NUCLEOTIDE SEQUENCE [LARGE SCALE GENOMIC DNA]</scope>
    <source>
        <strain evidence="3 4">RP-3-22</strain>
    </source>
</reference>
<evidence type="ECO:0008006" key="5">
    <source>
        <dbReference type="Google" id="ProtNLM"/>
    </source>
</evidence>
<feature type="transmembrane region" description="Helical" evidence="1">
    <location>
        <begin position="332"/>
        <end position="352"/>
    </location>
</feature>
<evidence type="ECO:0000313" key="3">
    <source>
        <dbReference type="EMBL" id="TKC10440.1"/>
    </source>
</evidence>
<dbReference type="InterPro" id="IPR016032">
    <property type="entry name" value="Sig_transdc_resp-reg_C-effctor"/>
</dbReference>
<feature type="chain" id="PRO_5020695182" description="HTH luxR-type domain-containing protein" evidence="2">
    <location>
        <begin position="20"/>
        <end position="480"/>
    </location>
</feature>
<dbReference type="EMBL" id="SWBR01000002">
    <property type="protein sequence ID" value="TKC10440.1"/>
    <property type="molecule type" value="Genomic_DNA"/>
</dbReference>
<dbReference type="GO" id="GO:0006355">
    <property type="term" value="P:regulation of DNA-templated transcription"/>
    <property type="evidence" value="ECO:0007669"/>
    <property type="project" value="InterPro"/>
</dbReference>
<dbReference type="SUPFAM" id="SSF46894">
    <property type="entry name" value="C-terminal effector domain of the bipartite response regulators"/>
    <property type="match status" value="1"/>
</dbReference>
<keyword evidence="2" id="KW-0732">Signal</keyword>